<reference evidence="1 2" key="1">
    <citation type="submission" date="2014-04" db="EMBL/GenBank/DDBJ databases">
        <authorList>
            <consortium name="DOE Joint Genome Institute"/>
            <person name="Kuo A."/>
            <person name="Tarkka M."/>
            <person name="Buscot F."/>
            <person name="Kohler A."/>
            <person name="Nagy L.G."/>
            <person name="Floudas D."/>
            <person name="Copeland A."/>
            <person name="Barry K.W."/>
            <person name="Cichocki N."/>
            <person name="Veneault-Fourrey C."/>
            <person name="LaButti K."/>
            <person name="Lindquist E.A."/>
            <person name="Lipzen A."/>
            <person name="Lundell T."/>
            <person name="Morin E."/>
            <person name="Murat C."/>
            <person name="Sun H."/>
            <person name="Tunlid A."/>
            <person name="Henrissat B."/>
            <person name="Grigoriev I.V."/>
            <person name="Hibbett D.S."/>
            <person name="Martin F."/>
            <person name="Nordberg H.P."/>
            <person name="Cantor M.N."/>
            <person name="Hua S.X."/>
        </authorList>
    </citation>
    <scope>NUCLEOTIDE SEQUENCE [LARGE SCALE GENOMIC DNA]</scope>
    <source>
        <strain evidence="1 2">F 1598</strain>
    </source>
</reference>
<reference evidence="2" key="2">
    <citation type="submission" date="2015-01" db="EMBL/GenBank/DDBJ databases">
        <title>Evolutionary Origins and Diversification of the Mycorrhizal Mutualists.</title>
        <authorList>
            <consortium name="DOE Joint Genome Institute"/>
            <consortium name="Mycorrhizal Genomics Consortium"/>
            <person name="Kohler A."/>
            <person name="Kuo A."/>
            <person name="Nagy L.G."/>
            <person name="Floudas D."/>
            <person name="Copeland A."/>
            <person name="Barry K.W."/>
            <person name="Cichocki N."/>
            <person name="Veneault-Fourrey C."/>
            <person name="LaButti K."/>
            <person name="Lindquist E.A."/>
            <person name="Lipzen A."/>
            <person name="Lundell T."/>
            <person name="Morin E."/>
            <person name="Murat C."/>
            <person name="Riley R."/>
            <person name="Ohm R."/>
            <person name="Sun H."/>
            <person name="Tunlid A."/>
            <person name="Henrissat B."/>
            <person name="Grigoriev I.V."/>
            <person name="Hibbett D.S."/>
            <person name="Martin F."/>
        </authorList>
    </citation>
    <scope>NUCLEOTIDE SEQUENCE [LARGE SCALE GENOMIC DNA]</scope>
    <source>
        <strain evidence="2">F 1598</strain>
    </source>
</reference>
<name>A0A0C3FZM7_PILCF</name>
<dbReference type="OrthoDB" id="10506305at2759"/>
<evidence type="ECO:0000313" key="2">
    <source>
        <dbReference type="Proteomes" id="UP000054166"/>
    </source>
</evidence>
<dbReference type="InParanoid" id="A0A0C3FZM7"/>
<organism evidence="1 2">
    <name type="scientific">Piloderma croceum (strain F 1598)</name>
    <dbReference type="NCBI Taxonomy" id="765440"/>
    <lineage>
        <taxon>Eukaryota</taxon>
        <taxon>Fungi</taxon>
        <taxon>Dikarya</taxon>
        <taxon>Basidiomycota</taxon>
        <taxon>Agaricomycotina</taxon>
        <taxon>Agaricomycetes</taxon>
        <taxon>Agaricomycetidae</taxon>
        <taxon>Atheliales</taxon>
        <taxon>Atheliaceae</taxon>
        <taxon>Piloderma</taxon>
    </lineage>
</organism>
<gene>
    <name evidence="1" type="ORF">PILCRDRAFT_351598</name>
</gene>
<sequence length="199" mass="21580">MRTISIDVRKKPSVVWGPRPGSIAESSFAGPPRPLSAYTPSGPRGIGLAGVGAGGILIDQNVGPFGDHAVPERRRTTTDLAVTTSQEVVHMRTYSYTPSSPSLYPDSMKTANEDADSLYEREMGISTQDSHVDPSHISEYRPLTPPASVSSGFSSVTPTTRLSITTRPVWSEGTEIPQLRERQIGVLTRRSLLDVRNPH</sequence>
<dbReference type="HOGENOM" id="CLU_1372662_0_0_1"/>
<accession>A0A0C3FZM7</accession>
<dbReference type="EMBL" id="KN832985">
    <property type="protein sequence ID" value="KIM85164.1"/>
    <property type="molecule type" value="Genomic_DNA"/>
</dbReference>
<evidence type="ECO:0000313" key="1">
    <source>
        <dbReference type="EMBL" id="KIM85164.1"/>
    </source>
</evidence>
<keyword evidence="2" id="KW-1185">Reference proteome</keyword>
<protein>
    <submittedName>
        <fullName evidence="1">Uncharacterized protein</fullName>
    </submittedName>
</protein>
<dbReference type="Proteomes" id="UP000054166">
    <property type="component" value="Unassembled WGS sequence"/>
</dbReference>
<proteinExistence type="predicted"/>
<dbReference type="AlphaFoldDB" id="A0A0C3FZM7"/>